<dbReference type="AlphaFoldDB" id="A0A1X0NXU2"/>
<dbReference type="RefSeq" id="XP_028883434.1">
    <property type="nucleotide sequence ID" value="XM_029025118.1"/>
</dbReference>
<reference evidence="3 4" key="1">
    <citation type="submission" date="2017-03" db="EMBL/GenBank/DDBJ databases">
        <title>An alternative strategy for trypanosome survival in the mammalian bloodstream revealed through genome and transcriptome analysis of the ubiquitous bovine parasite Trypanosoma (Megatrypanum) theileri.</title>
        <authorList>
            <person name="Kelly S."/>
            <person name="Ivens A."/>
            <person name="Mott A."/>
            <person name="O'Neill E."/>
            <person name="Emms D."/>
            <person name="Macleod O."/>
            <person name="Voorheis P."/>
            <person name="Matthews J."/>
            <person name="Matthews K."/>
            <person name="Carrington M."/>
        </authorList>
    </citation>
    <scope>NUCLEOTIDE SEQUENCE [LARGE SCALE GENOMIC DNA]</scope>
    <source>
        <strain evidence="3">Edinburgh</strain>
    </source>
</reference>
<evidence type="ECO:0000256" key="1">
    <source>
        <dbReference type="SAM" id="MobiDB-lite"/>
    </source>
</evidence>
<gene>
    <name evidence="3" type="ORF">TM35_000121430</name>
</gene>
<keyword evidence="2" id="KW-1133">Transmembrane helix</keyword>
<dbReference type="GeneID" id="39984898"/>
<organism evidence="3 4">
    <name type="scientific">Trypanosoma theileri</name>
    <dbReference type="NCBI Taxonomy" id="67003"/>
    <lineage>
        <taxon>Eukaryota</taxon>
        <taxon>Discoba</taxon>
        <taxon>Euglenozoa</taxon>
        <taxon>Kinetoplastea</taxon>
        <taxon>Metakinetoplastina</taxon>
        <taxon>Trypanosomatida</taxon>
        <taxon>Trypanosomatidae</taxon>
        <taxon>Trypanosoma</taxon>
    </lineage>
</organism>
<proteinExistence type="predicted"/>
<dbReference type="VEuPathDB" id="TriTrypDB:TM35_000121430"/>
<feature type="region of interest" description="Disordered" evidence="1">
    <location>
        <begin position="234"/>
        <end position="269"/>
    </location>
</feature>
<accession>A0A1X0NXU2</accession>
<feature type="transmembrane region" description="Helical" evidence="2">
    <location>
        <begin position="7"/>
        <end position="34"/>
    </location>
</feature>
<keyword evidence="2" id="KW-0472">Membrane</keyword>
<dbReference type="EMBL" id="NBCO01000012">
    <property type="protein sequence ID" value="ORC89368.1"/>
    <property type="molecule type" value="Genomic_DNA"/>
</dbReference>
<name>A0A1X0NXU2_9TRYP</name>
<keyword evidence="4" id="KW-1185">Reference proteome</keyword>
<keyword evidence="2" id="KW-0812">Transmembrane</keyword>
<protein>
    <submittedName>
        <fullName evidence="3">Uncharacterized protein</fullName>
    </submittedName>
</protein>
<evidence type="ECO:0000256" key="2">
    <source>
        <dbReference type="SAM" id="Phobius"/>
    </source>
</evidence>
<comment type="caution">
    <text evidence="3">The sequence shown here is derived from an EMBL/GenBank/DDBJ whole genome shotgun (WGS) entry which is preliminary data.</text>
</comment>
<evidence type="ECO:0000313" key="3">
    <source>
        <dbReference type="EMBL" id="ORC89368.1"/>
    </source>
</evidence>
<dbReference type="OrthoDB" id="10526338at2759"/>
<sequence>MKEGKVYVNLGVVGLETCSCFVFSRALILLLLLIGCVERNPGPVQSSENAPVCRALKKCDGEVDMSVDNFNKICDSECMDAELVDSSEDEFDDDNWLEVDFGELSLTDKLVNSSMKSCGNRKSLSPLSSRGKSMESGRVLVPTVQCGRKKRQNVKKRNHSGRQPFVNNDISALHRALVRQLLPWRPAQKLSEVVRNYADIVVCMEFLVKVHKKRCRFLMLDYLSKYRRRCKVISSSSSSSNPVDKTSSCDVPGDNNDGSSRNKPMEEKEFRSGIHTTTVENTINPMESSEGVNKKGILYSEEIITDVPQNPNDEMKNPFLLPCSVDYSIPKENLKTPKSCNSFWMASQGQYCVSSQQEFSAEEHPFSILGSRSGKNYCKAYSGLL</sequence>
<evidence type="ECO:0000313" key="4">
    <source>
        <dbReference type="Proteomes" id="UP000192257"/>
    </source>
</evidence>
<dbReference type="Proteomes" id="UP000192257">
    <property type="component" value="Unassembled WGS sequence"/>
</dbReference>